<dbReference type="OrthoDB" id="9792278at2"/>
<dbReference type="InterPro" id="IPR000845">
    <property type="entry name" value="Nucleoside_phosphorylase_d"/>
</dbReference>
<dbReference type="AlphaFoldDB" id="A0A4R2N822"/>
<dbReference type="PANTHER" id="PTHR46832:SF1">
    <property type="entry name" value="5'-METHYLTHIOADENOSINE_S-ADENOSYLHOMOCYSTEINE NUCLEOSIDASE"/>
    <property type="match status" value="1"/>
</dbReference>
<dbReference type="PANTHER" id="PTHR46832">
    <property type="entry name" value="5'-METHYLTHIOADENOSINE/S-ADENOSYLHOMOCYSTEINE NUCLEOSIDASE"/>
    <property type="match status" value="1"/>
</dbReference>
<reference evidence="7 8" key="1">
    <citation type="submission" date="2019-03" db="EMBL/GenBank/DDBJ databases">
        <title>Genomic Encyclopedia of Type Strains, Phase IV (KMG-IV): sequencing the most valuable type-strain genomes for metagenomic binning, comparative biology and taxonomic classification.</title>
        <authorList>
            <person name="Goeker M."/>
        </authorList>
    </citation>
    <scope>NUCLEOTIDE SEQUENCE [LARGE SCALE GENOMIC DNA]</scope>
    <source>
        <strain evidence="7 8">DSM 1837</strain>
    </source>
</reference>
<dbReference type="GO" id="GO:0005829">
    <property type="term" value="C:cytosol"/>
    <property type="evidence" value="ECO:0007669"/>
    <property type="project" value="TreeGrafter"/>
</dbReference>
<dbReference type="GO" id="GO:0009164">
    <property type="term" value="P:nucleoside catabolic process"/>
    <property type="evidence" value="ECO:0007669"/>
    <property type="project" value="InterPro"/>
</dbReference>
<dbReference type="RefSeq" id="WP_119013982.1">
    <property type="nucleotide sequence ID" value="NZ_QXNC01000025.1"/>
</dbReference>
<dbReference type="NCBIfam" id="TIGR01704">
    <property type="entry name" value="MTA_SAH-Nsdase"/>
    <property type="match status" value="1"/>
</dbReference>
<keyword evidence="8" id="KW-1185">Reference proteome</keyword>
<dbReference type="GO" id="GO:0019284">
    <property type="term" value="P:L-methionine salvage from S-adenosylmethionine"/>
    <property type="evidence" value="ECO:0007669"/>
    <property type="project" value="TreeGrafter"/>
</dbReference>
<organism evidence="7 8">
    <name type="scientific">Simplicispira metamorpha</name>
    <dbReference type="NCBI Taxonomy" id="80881"/>
    <lineage>
        <taxon>Bacteria</taxon>
        <taxon>Pseudomonadati</taxon>
        <taxon>Pseudomonadota</taxon>
        <taxon>Betaproteobacteria</taxon>
        <taxon>Burkholderiales</taxon>
        <taxon>Comamonadaceae</taxon>
        <taxon>Simplicispira</taxon>
    </lineage>
</organism>
<gene>
    <name evidence="7" type="ORF">EV674_11457</name>
</gene>
<comment type="caution">
    <text evidence="7">The sequence shown here is derived from an EMBL/GenBank/DDBJ whole genome shotgun (WGS) entry which is preliminary data.</text>
</comment>
<keyword evidence="4" id="KW-0378">Hydrolase</keyword>
<dbReference type="InterPro" id="IPR035994">
    <property type="entry name" value="Nucleoside_phosphorylase_sf"/>
</dbReference>
<dbReference type="InterPro" id="IPR010049">
    <property type="entry name" value="MTA_SAH_Nsdase"/>
</dbReference>
<keyword evidence="5" id="KW-0486">Methionine biosynthesis</keyword>
<keyword evidence="3" id="KW-0028">Amino-acid biosynthesis</keyword>
<dbReference type="NCBIfam" id="NF004079">
    <property type="entry name" value="PRK05584.1"/>
    <property type="match status" value="1"/>
</dbReference>
<evidence type="ECO:0000313" key="8">
    <source>
        <dbReference type="Proteomes" id="UP000295182"/>
    </source>
</evidence>
<feature type="domain" description="Nucleoside phosphorylase" evidence="6">
    <location>
        <begin position="3"/>
        <end position="240"/>
    </location>
</feature>
<evidence type="ECO:0000313" key="7">
    <source>
        <dbReference type="EMBL" id="TCP17102.1"/>
    </source>
</evidence>
<dbReference type="Gene3D" id="3.40.50.1580">
    <property type="entry name" value="Nucleoside phosphorylase domain"/>
    <property type="match status" value="1"/>
</dbReference>
<accession>A0A4R2N822</accession>
<dbReference type="Pfam" id="PF01048">
    <property type="entry name" value="PNP_UDP_1"/>
    <property type="match status" value="1"/>
</dbReference>
<sequence length="249" mass="25912">MTTAILSALPEEQSGLLGSLEQARRVAHAGRAFWLGTLHGQPVVLALSGMGKVAAATTATALIERFGAARIVFTGVAGGVGEGVQVGDVVVAQDYVQHDMDATPLCARWQVPGYSAVRLPCDTTLTAMLSGAVSAYLQSAGGHFDSELLAQPPRLHQGLVASGDQFVSCAQAAGALRADLLAAGHDVLAVEMEGAAVAQVCVDYGVPFAAVRAISDRADDDAHVDFHRFIQSVASRYADHIVRGLLRVL</sequence>
<dbReference type="GO" id="GO:0008782">
    <property type="term" value="F:adenosylhomocysteine nucleosidase activity"/>
    <property type="evidence" value="ECO:0007669"/>
    <property type="project" value="UniProtKB-EC"/>
</dbReference>
<name>A0A4R2N822_9BURK</name>
<comment type="pathway">
    <text evidence="1">Amino-acid biosynthesis; L-methionine biosynthesis via salvage pathway; S-methyl-5-thio-alpha-D-ribose 1-phosphate from S-methyl-5'-thioadenosine (hydrolase route): step 1/2.</text>
</comment>
<evidence type="ECO:0000256" key="4">
    <source>
        <dbReference type="ARBA" id="ARBA00022801"/>
    </source>
</evidence>
<evidence type="ECO:0000256" key="3">
    <source>
        <dbReference type="ARBA" id="ARBA00022605"/>
    </source>
</evidence>
<dbReference type="CDD" id="cd09008">
    <property type="entry name" value="MTAN"/>
    <property type="match status" value="1"/>
</dbReference>
<dbReference type="EC" id="3.2.2.9" evidence="2"/>
<dbReference type="GO" id="GO:0008930">
    <property type="term" value="F:methylthioadenosine nucleosidase activity"/>
    <property type="evidence" value="ECO:0007669"/>
    <property type="project" value="InterPro"/>
</dbReference>
<dbReference type="UniPathway" id="UPA00904">
    <property type="reaction ID" value="UER00871"/>
</dbReference>
<evidence type="ECO:0000256" key="2">
    <source>
        <dbReference type="ARBA" id="ARBA00011974"/>
    </source>
</evidence>
<evidence type="ECO:0000256" key="1">
    <source>
        <dbReference type="ARBA" id="ARBA00004945"/>
    </source>
</evidence>
<protein>
    <recommendedName>
        <fullName evidence="2">adenosylhomocysteine nucleosidase</fullName>
        <ecNumber evidence="2">3.2.2.9</ecNumber>
    </recommendedName>
</protein>
<dbReference type="GO" id="GO:0019509">
    <property type="term" value="P:L-methionine salvage from methylthioadenosine"/>
    <property type="evidence" value="ECO:0007669"/>
    <property type="project" value="UniProtKB-UniPathway"/>
</dbReference>
<dbReference type="EMBL" id="SLXH01000014">
    <property type="protein sequence ID" value="TCP17102.1"/>
    <property type="molecule type" value="Genomic_DNA"/>
</dbReference>
<proteinExistence type="predicted"/>
<dbReference type="Proteomes" id="UP000295182">
    <property type="component" value="Unassembled WGS sequence"/>
</dbReference>
<evidence type="ECO:0000259" key="6">
    <source>
        <dbReference type="Pfam" id="PF01048"/>
    </source>
</evidence>
<evidence type="ECO:0000256" key="5">
    <source>
        <dbReference type="ARBA" id="ARBA00023167"/>
    </source>
</evidence>
<dbReference type="SUPFAM" id="SSF53167">
    <property type="entry name" value="Purine and uridine phosphorylases"/>
    <property type="match status" value="1"/>
</dbReference>